<feature type="chain" id="PRO_5028338882" description="Cytochrome c domain-containing protein" evidence="2">
    <location>
        <begin position="24"/>
        <end position="120"/>
    </location>
</feature>
<feature type="region of interest" description="Disordered" evidence="1">
    <location>
        <begin position="94"/>
        <end position="120"/>
    </location>
</feature>
<protein>
    <recommendedName>
        <fullName evidence="4">Cytochrome c domain-containing protein</fullName>
    </recommendedName>
</protein>
<comment type="caution">
    <text evidence="3">The sequence shown here is derived from an EMBL/GenBank/DDBJ whole genome shotgun (WGS) entry which is preliminary data.</text>
</comment>
<gene>
    <name evidence="3" type="ORF">ENS64_10655</name>
</gene>
<organism evidence="3">
    <name type="scientific">Schlesneria paludicola</name>
    <dbReference type="NCBI Taxonomy" id="360056"/>
    <lineage>
        <taxon>Bacteria</taxon>
        <taxon>Pseudomonadati</taxon>
        <taxon>Planctomycetota</taxon>
        <taxon>Planctomycetia</taxon>
        <taxon>Planctomycetales</taxon>
        <taxon>Planctomycetaceae</taxon>
        <taxon>Schlesneria</taxon>
    </lineage>
</organism>
<dbReference type="EMBL" id="DSVQ01000015">
    <property type="protein sequence ID" value="HGT39705.1"/>
    <property type="molecule type" value="Genomic_DNA"/>
</dbReference>
<keyword evidence="2" id="KW-0732">Signal</keyword>
<feature type="signal peptide" evidence="2">
    <location>
        <begin position="1"/>
        <end position="23"/>
    </location>
</feature>
<evidence type="ECO:0000256" key="1">
    <source>
        <dbReference type="SAM" id="MobiDB-lite"/>
    </source>
</evidence>
<sequence length="120" mass="13075">MLKRGVWMVLGLMVAVLVVASVAQDVQARPKYFAEFKNAYEKVAAEADKVKCNVCHFGQEKKNRNDYGKAVADALGEKNVMDAAKIKEALKKAEKEKSSTAGKTFGDLINDGKLPGKSPE</sequence>
<reference evidence="3" key="1">
    <citation type="journal article" date="2020" name="mSystems">
        <title>Genome- and Community-Level Interaction Insights into Carbon Utilization and Element Cycling Functions of Hydrothermarchaeota in Hydrothermal Sediment.</title>
        <authorList>
            <person name="Zhou Z."/>
            <person name="Liu Y."/>
            <person name="Xu W."/>
            <person name="Pan J."/>
            <person name="Luo Z.H."/>
            <person name="Li M."/>
        </authorList>
    </citation>
    <scope>NUCLEOTIDE SEQUENCE [LARGE SCALE GENOMIC DNA]</scope>
    <source>
        <strain evidence="3">SpSt-508</strain>
    </source>
</reference>
<evidence type="ECO:0000313" key="3">
    <source>
        <dbReference type="EMBL" id="HGT39705.1"/>
    </source>
</evidence>
<dbReference type="AlphaFoldDB" id="A0A7C4QQC8"/>
<accession>A0A7C4QQC8</accession>
<name>A0A7C4QQC8_9PLAN</name>
<proteinExistence type="predicted"/>
<evidence type="ECO:0008006" key="4">
    <source>
        <dbReference type="Google" id="ProtNLM"/>
    </source>
</evidence>
<evidence type="ECO:0000256" key="2">
    <source>
        <dbReference type="SAM" id="SignalP"/>
    </source>
</evidence>